<dbReference type="InterPro" id="IPR006524">
    <property type="entry name" value="ArpU-like"/>
</dbReference>
<evidence type="ECO:0000313" key="1">
    <source>
        <dbReference type="EMBL" id="SDL48474.1"/>
    </source>
</evidence>
<dbReference type="Proteomes" id="UP000183162">
    <property type="component" value="Unassembled WGS sequence"/>
</dbReference>
<name>A0A1G9KG33_STREI</name>
<dbReference type="EMBL" id="FNGX01000002">
    <property type="protein sequence ID" value="SDL48474.1"/>
    <property type="molecule type" value="Genomic_DNA"/>
</dbReference>
<evidence type="ECO:0000313" key="2">
    <source>
        <dbReference type="Proteomes" id="UP000183162"/>
    </source>
</evidence>
<dbReference type="NCBIfam" id="TIGR01637">
    <property type="entry name" value="phage_arpU"/>
    <property type="match status" value="1"/>
</dbReference>
<reference evidence="1 2" key="1">
    <citation type="submission" date="2016-10" db="EMBL/GenBank/DDBJ databases">
        <authorList>
            <person name="de Groot N.N."/>
        </authorList>
    </citation>
    <scope>NUCLEOTIDE SEQUENCE [LARGE SCALE GENOMIC DNA]</scope>
    <source>
        <strain evidence="1 2">Sb09</strain>
    </source>
</reference>
<accession>A0A1G9KG33</accession>
<gene>
    <name evidence="1" type="ORF">SAMN05216400_0816</name>
</gene>
<organism evidence="1 2">
    <name type="scientific">Streptococcus equinus</name>
    <name type="common">Streptococcus bovis</name>
    <dbReference type="NCBI Taxonomy" id="1335"/>
    <lineage>
        <taxon>Bacteria</taxon>
        <taxon>Bacillati</taxon>
        <taxon>Bacillota</taxon>
        <taxon>Bacilli</taxon>
        <taxon>Lactobacillales</taxon>
        <taxon>Streptococcaceae</taxon>
        <taxon>Streptococcus</taxon>
    </lineage>
</organism>
<dbReference type="RefSeq" id="WP_074566650.1">
    <property type="nucleotide sequence ID" value="NZ_FNGX01000002.1"/>
</dbReference>
<protein>
    <submittedName>
        <fullName evidence="1">Phage transcriptional regulator, ArpU family</fullName>
    </submittedName>
</protein>
<dbReference type="AlphaFoldDB" id="A0A1G9KG33"/>
<proteinExistence type="predicted"/>
<sequence>MRLFQDIDKVLTKRNAYEVLSLYRRYSRMAGEEYTPKITATYSLEPKASGFSNSKQTEIQVTRRVAAWDEMQAITKAINRIIDPFVRQILIEKYCKWQMKSDCAIYMELGYSESEFYRMLERGAIEFAESYRGGELLVFRIGREKRENSWDSDVCEC</sequence>
<dbReference type="OrthoDB" id="2227133at2"/>